<name>A0AA86N932_9EUKA</name>
<evidence type="ECO:0000313" key="3">
    <source>
        <dbReference type="EMBL" id="CAI9914976.1"/>
    </source>
</evidence>
<evidence type="ECO:0000313" key="4">
    <source>
        <dbReference type="EMBL" id="CAL6025748.1"/>
    </source>
</evidence>
<evidence type="ECO:0000256" key="1">
    <source>
        <dbReference type="ARBA" id="ARBA00006347"/>
    </source>
</evidence>
<evidence type="ECO:0000313" key="5">
    <source>
        <dbReference type="Proteomes" id="UP001642409"/>
    </source>
</evidence>
<reference evidence="3" key="1">
    <citation type="submission" date="2023-06" db="EMBL/GenBank/DDBJ databases">
        <authorList>
            <person name="Kurt Z."/>
        </authorList>
    </citation>
    <scope>NUCLEOTIDE SEQUENCE</scope>
</reference>
<keyword evidence="5" id="KW-1185">Reference proteome</keyword>
<organism evidence="3">
    <name type="scientific">Hexamita inflata</name>
    <dbReference type="NCBI Taxonomy" id="28002"/>
    <lineage>
        <taxon>Eukaryota</taxon>
        <taxon>Metamonada</taxon>
        <taxon>Diplomonadida</taxon>
        <taxon>Hexamitidae</taxon>
        <taxon>Hexamitinae</taxon>
        <taxon>Hexamita</taxon>
    </lineage>
</organism>
<dbReference type="GO" id="GO:0003756">
    <property type="term" value="F:protein disulfide isomerase activity"/>
    <property type="evidence" value="ECO:0007669"/>
    <property type="project" value="TreeGrafter"/>
</dbReference>
<dbReference type="Pfam" id="PF00085">
    <property type="entry name" value="Thioredoxin"/>
    <property type="match status" value="1"/>
</dbReference>
<dbReference type="PANTHER" id="PTHR45672">
    <property type="entry name" value="PROTEIN DISULFIDE-ISOMERASE C17H9.14C-RELATED"/>
    <property type="match status" value="1"/>
</dbReference>
<dbReference type="CDD" id="cd02961">
    <property type="entry name" value="PDI_a_family"/>
    <property type="match status" value="1"/>
</dbReference>
<proteinExistence type="inferred from homology"/>
<dbReference type="InterPro" id="IPR036249">
    <property type="entry name" value="Thioredoxin-like_sf"/>
</dbReference>
<dbReference type="Proteomes" id="UP001642409">
    <property type="component" value="Unassembled WGS sequence"/>
</dbReference>
<comment type="caution">
    <text evidence="3">The sequence shown here is derived from an EMBL/GenBank/DDBJ whole genome shotgun (WGS) entry which is preliminary data.</text>
</comment>
<comment type="similarity">
    <text evidence="1">Belongs to the protein disulfide isomerase family.</text>
</comment>
<dbReference type="AlphaFoldDB" id="A0AA86N932"/>
<dbReference type="SUPFAM" id="SSF52833">
    <property type="entry name" value="Thioredoxin-like"/>
    <property type="match status" value="1"/>
</dbReference>
<reference evidence="4 5" key="2">
    <citation type="submission" date="2024-07" db="EMBL/GenBank/DDBJ databases">
        <authorList>
            <person name="Akdeniz Z."/>
        </authorList>
    </citation>
    <scope>NUCLEOTIDE SEQUENCE [LARGE SCALE GENOMIC DNA]</scope>
</reference>
<dbReference type="EMBL" id="CATOUU010000062">
    <property type="protein sequence ID" value="CAI9914976.1"/>
    <property type="molecule type" value="Genomic_DNA"/>
</dbReference>
<dbReference type="PROSITE" id="PS51352">
    <property type="entry name" value="THIOREDOXIN_2"/>
    <property type="match status" value="1"/>
</dbReference>
<evidence type="ECO:0000259" key="2">
    <source>
        <dbReference type="PROSITE" id="PS51352"/>
    </source>
</evidence>
<accession>A0AA86N932</accession>
<dbReference type="GO" id="GO:0006457">
    <property type="term" value="P:protein folding"/>
    <property type="evidence" value="ECO:0007669"/>
    <property type="project" value="TreeGrafter"/>
</dbReference>
<protein>
    <submittedName>
        <fullName evidence="3">Thioredoxin domain-containing protein</fullName>
    </submittedName>
    <submittedName>
        <fullName evidence="4">Thioredoxin_domain-containing protein</fullName>
    </submittedName>
</protein>
<dbReference type="EMBL" id="CAXDID020000100">
    <property type="protein sequence ID" value="CAL6025748.1"/>
    <property type="molecule type" value="Genomic_DNA"/>
</dbReference>
<sequence length="121" mass="14083">MLFLALSVQIKELHTGVELKQFLNDNEYVFLKFFMDTCGHCHHLAPRFIDLEDMSPQAKLAEFNCNTDNSVCNEYEVNGVPTLLLFKNGKQIGEYESEYRDPKPMNKWISKTISEQNKTEM</sequence>
<dbReference type="InterPro" id="IPR013766">
    <property type="entry name" value="Thioredoxin_domain"/>
</dbReference>
<dbReference type="InterPro" id="IPR017937">
    <property type="entry name" value="Thioredoxin_CS"/>
</dbReference>
<feature type="domain" description="Thioredoxin" evidence="2">
    <location>
        <begin position="1"/>
        <end position="114"/>
    </location>
</feature>
<gene>
    <name evidence="3" type="ORF">HINF_LOCUS2621</name>
    <name evidence="4" type="ORF">HINF_LOCUS30513</name>
</gene>
<dbReference type="GO" id="GO:0005783">
    <property type="term" value="C:endoplasmic reticulum"/>
    <property type="evidence" value="ECO:0007669"/>
    <property type="project" value="TreeGrafter"/>
</dbReference>
<dbReference type="InterPro" id="IPR051063">
    <property type="entry name" value="PDI"/>
</dbReference>
<dbReference type="Gene3D" id="3.40.30.10">
    <property type="entry name" value="Glutaredoxin"/>
    <property type="match status" value="1"/>
</dbReference>
<dbReference type="PROSITE" id="PS00194">
    <property type="entry name" value="THIOREDOXIN_1"/>
    <property type="match status" value="1"/>
</dbReference>